<dbReference type="EC" id="1.1.1.219" evidence="4"/>
<evidence type="ECO:0000256" key="2">
    <source>
        <dbReference type="ARBA" id="ARBA00023002"/>
    </source>
</evidence>
<keyword evidence="2 4" id="KW-0560">Oxidoreductase</keyword>
<evidence type="ECO:0000256" key="1">
    <source>
        <dbReference type="ARBA" id="ARBA00022857"/>
    </source>
</evidence>
<sequence>MADQNRTVVCVTGAGGFVASWLIKLLLAKGYIVRGTVRDPENEKNAHLWKLDRATENLKLFKAELLDYNALYSAIEGCSGVFHVASPLPSSAMELIEPAVKGTLNVLKACLEANVNRTIVVSSGAAVSMNPSWPKDQVKDESCWSDKQFQKKLDNWYGLSKTEAEAAALDFAETSALDVVRVCPVLVLGPILQSTANSSTLFLIRQLKGGRESSDNRLQKIVDVRDVAEALLLAYEKPEAEGRYICAAHMIMAKDLVDKLKSLYPDYKYPKRQAKLFVEGHEEPKMSSEKLQKLGWSYRPLEETLIDSIESYRAVGLLN</sequence>
<protein>
    <submittedName>
        <fullName evidence="4">Cinnamoyl-CoA reductase, putative</fullName>
        <ecNumber evidence="4">1.1.1.219</ecNumber>
    </submittedName>
</protein>
<reference evidence="5" key="1">
    <citation type="journal article" date="2010" name="Nat. Biotechnol.">
        <title>Draft genome sequence of the oilseed species Ricinus communis.</title>
        <authorList>
            <person name="Chan A.P."/>
            <person name="Crabtree J."/>
            <person name="Zhao Q."/>
            <person name="Lorenzi H."/>
            <person name="Orvis J."/>
            <person name="Puiu D."/>
            <person name="Melake-Berhan A."/>
            <person name="Jones K.M."/>
            <person name="Redman J."/>
            <person name="Chen G."/>
            <person name="Cahoon E.B."/>
            <person name="Gedil M."/>
            <person name="Stanke M."/>
            <person name="Haas B.J."/>
            <person name="Wortman J.R."/>
            <person name="Fraser-Liggett C.M."/>
            <person name="Ravel J."/>
            <person name="Rabinowicz P.D."/>
        </authorList>
    </citation>
    <scope>NUCLEOTIDE SEQUENCE [LARGE SCALE GENOMIC DNA]</scope>
    <source>
        <strain evidence="5">cv. Hale</strain>
    </source>
</reference>
<dbReference type="STRING" id="3988.B9R8T8"/>
<evidence type="ECO:0000313" key="5">
    <source>
        <dbReference type="Proteomes" id="UP000008311"/>
    </source>
</evidence>
<dbReference type="PANTHER" id="PTHR10366:SF776">
    <property type="entry name" value="NAD(P)-BINDING ROSSMANN-FOLD SUPERFAMILY PROTEIN"/>
    <property type="match status" value="1"/>
</dbReference>
<dbReference type="CDD" id="cd08958">
    <property type="entry name" value="FR_SDR_e"/>
    <property type="match status" value="1"/>
</dbReference>
<organism evidence="4 5">
    <name type="scientific">Ricinus communis</name>
    <name type="common">Castor bean</name>
    <dbReference type="NCBI Taxonomy" id="3988"/>
    <lineage>
        <taxon>Eukaryota</taxon>
        <taxon>Viridiplantae</taxon>
        <taxon>Streptophyta</taxon>
        <taxon>Embryophyta</taxon>
        <taxon>Tracheophyta</taxon>
        <taxon>Spermatophyta</taxon>
        <taxon>Magnoliopsida</taxon>
        <taxon>eudicotyledons</taxon>
        <taxon>Gunneridae</taxon>
        <taxon>Pentapetalae</taxon>
        <taxon>rosids</taxon>
        <taxon>fabids</taxon>
        <taxon>Malpighiales</taxon>
        <taxon>Euphorbiaceae</taxon>
        <taxon>Acalyphoideae</taxon>
        <taxon>Acalypheae</taxon>
        <taxon>Ricinus</taxon>
    </lineage>
</organism>
<keyword evidence="5" id="KW-1185">Reference proteome</keyword>
<accession>B9R8T8</accession>
<dbReference type="SUPFAM" id="SSF51735">
    <property type="entry name" value="NAD(P)-binding Rossmann-fold domains"/>
    <property type="match status" value="1"/>
</dbReference>
<dbReference type="eggNOG" id="KOG1502">
    <property type="taxonomic scope" value="Eukaryota"/>
</dbReference>
<evidence type="ECO:0000259" key="3">
    <source>
        <dbReference type="Pfam" id="PF01370"/>
    </source>
</evidence>
<feature type="domain" description="NAD-dependent epimerase/dehydratase" evidence="3">
    <location>
        <begin position="9"/>
        <end position="241"/>
    </location>
</feature>
<evidence type="ECO:0000313" key="4">
    <source>
        <dbReference type="EMBL" id="EEF52918.1"/>
    </source>
</evidence>
<dbReference type="Gene3D" id="3.40.50.720">
    <property type="entry name" value="NAD(P)-binding Rossmann-like Domain"/>
    <property type="match status" value="1"/>
</dbReference>
<dbReference type="InParanoid" id="B9R8T8"/>
<dbReference type="InterPro" id="IPR036291">
    <property type="entry name" value="NAD(P)-bd_dom_sf"/>
</dbReference>
<dbReference type="GO" id="GO:0016616">
    <property type="term" value="F:oxidoreductase activity, acting on the CH-OH group of donors, NAD or NADP as acceptor"/>
    <property type="evidence" value="ECO:0000318"/>
    <property type="project" value="GO_Central"/>
</dbReference>
<dbReference type="FunFam" id="3.40.50.720:FF:000219">
    <property type="entry name" value="Cinnamoyl-CoA reductase 1"/>
    <property type="match status" value="1"/>
</dbReference>
<gene>
    <name evidence="4" type="ORF">RCOM_1602190</name>
</gene>
<dbReference type="Proteomes" id="UP000008311">
    <property type="component" value="Unassembled WGS sequence"/>
</dbReference>
<dbReference type="Pfam" id="PF01370">
    <property type="entry name" value="Epimerase"/>
    <property type="match status" value="1"/>
</dbReference>
<dbReference type="InterPro" id="IPR001509">
    <property type="entry name" value="Epimerase_deHydtase"/>
</dbReference>
<dbReference type="PANTHER" id="PTHR10366">
    <property type="entry name" value="NAD DEPENDENT EPIMERASE/DEHYDRATASE"/>
    <property type="match status" value="1"/>
</dbReference>
<proteinExistence type="predicted"/>
<keyword evidence="1" id="KW-0521">NADP</keyword>
<dbReference type="GO" id="GO:0045552">
    <property type="term" value="F:dihydroflavanol 4-reductase activity"/>
    <property type="evidence" value="ECO:0007669"/>
    <property type="project" value="UniProtKB-EC"/>
</dbReference>
<name>B9R8T8_RICCO</name>
<dbReference type="InterPro" id="IPR050425">
    <property type="entry name" value="NAD(P)_dehydrat-like"/>
</dbReference>
<dbReference type="EMBL" id="EQ973772">
    <property type="protein sequence ID" value="EEF52918.1"/>
    <property type="molecule type" value="Genomic_DNA"/>
</dbReference>
<dbReference type="AlphaFoldDB" id="B9R8T8"/>